<name>T1CV24_9ZZZZ</name>
<reference evidence="1" key="1">
    <citation type="submission" date="2013-08" db="EMBL/GenBank/DDBJ databases">
        <authorList>
            <person name="Mendez C."/>
            <person name="Richter M."/>
            <person name="Ferrer M."/>
            <person name="Sanchez J."/>
        </authorList>
    </citation>
    <scope>NUCLEOTIDE SEQUENCE</scope>
</reference>
<proteinExistence type="predicted"/>
<dbReference type="EMBL" id="AUZX01003807">
    <property type="protein sequence ID" value="EQD72884.1"/>
    <property type="molecule type" value="Genomic_DNA"/>
</dbReference>
<accession>T1CV24</accession>
<organism evidence="1">
    <name type="scientific">mine drainage metagenome</name>
    <dbReference type="NCBI Taxonomy" id="410659"/>
    <lineage>
        <taxon>unclassified sequences</taxon>
        <taxon>metagenomes</taxon>
        <taxon>ecological metagenomes</taxon>
    </lineage>
</organism>
<reference evidence="1" key="2">
    <citation type="journal article" date="2014" name="ISME J.">
        <title>Microbial stratification in low pH oxic and suboxic macroscopic growths along an acid mine drainage.</title>
        <authorList>
            <person name="Mendez-Garcia C."/>
            <person name="Mesa V."/>
            <person name="Sprenger R.R."/>
            <person name="Richter M."/>
            <person name="Diez M.S."/>
            <person name="Solano J."/>
            <person name="Bargiela R."/>
            <person name="Golyshina O.V."/>
            <person name="Manteca A."/>
            <person name="Ramos J.L."/>
            <person name="Gallego J.R."/>
            <person name="Llorente I."/>
            <person name="Martins Dos Santos V.A."/>
            <person name="Jensen O.N."/>
            <person name="Pelaez A.I."/>
            <person name="Sanchez J."/>
            <person name="Ferrer M."/>
        </authorList>
    </citation>
    <scope>NUCLEOTIDE SEQUENCE</scope>
</reference>
<comment type="caution">
    <text evidence="1">The sequence shown here is derived from an EMBL/GenBank/DDBJ whole genome shotgun (WGS) entry which is preliminary data.</text>
</comment>
<sequence>MFAVRRFWALGVLAVLQSAAVPAAFGQQSPPGRVARISYIGGSVSLEPAGTREWIAAELNWPMTLGDRLWTDWESRAEIEMAMRWSGSAAAPASHS</sequence>
<protein>
    <submittedName>
        <fullName evidence="1">Prolin-rich exported protein</fullName>
    </submittedName>
</protein>
<dbReference type="AlphaFoldDB" id="T1CV24"/>
<evidence type="ECO:0000313" key="1">
    <source>
        <dbReference type="EMBL" id="EQD72884.1"/>
    </source>
</evidence>
<gene>
    <name evidence="1" type="ORF">B1A_05226</name>
</gene>